<comment type="catalytic activity">
    <reaction evidence="7">
        <text>S-formylglutathione + H2O = formate + glutathione + H(+)</text>
        <dbReference type="Rhea" id="RHEA:14961"/>
        <dbReference type="ChEBI" id="CHEBI:15377"/>
        <dbReference type="ChEBI" id="CHEBI:15378"/>
        <dbReference type="ChEBI" id="CHEBI:15740"/>
        <dbReference type="ChEBI" id="CHEBI:57688"/>
        <dbReference type="ChEBI" id="CHEBI:57925"/>
        <dbReference type="EC" id="3.1.2.12"/>
    </reaction>
</comment>
<dbReference type="GO" id="GO:0052689">
    <property type="term" value="F:carboxylic ester hydrolase activity"/>
    <property type="evidence" value="ECO:0007669"/>
    <property type="project" value="UniProtKB-KW"/>
</dbReference>
<dbReference type="SUPFAM" id="SSF53474">
    <property type="entry name" value="alpha/beta-Hydrolases"/>
    <property type="match status" value="1"/>
</dbReference>
<keyword evidence="7" id="KW-0963">Cytoplasm</keyword>
<evidence type="ECO:0000256" key="4">
    <source>
        <dbReference type="ARBA" id="ARBA00022487"/>
    </source>
</evidence>
<dbReference type="Proteomes" id="UP000541558">
    <property type="component" value="Unassembled WGS sequence"/>
</dbReference>
<accession>A0A8H5F4T8</accession>
<dbReference type="InterPro" id="IPR000801">
    <property type="entry name" value="Esterase-like"/>
</dbReference>
<evidence type="ECO:0000256" key="7">
    <source>
        <dbReference type="RuleBase" id="RU363068"/>
    </source>
</evidence>
<comment type="caution">
    <text evidence="8">The sequence shown here is derived from an EMBL/GenBank/DDBJ whole genome shotgun (WGS) entry which is preliminary data.</text>
</comment>
<evidence type="ECO:0000256" key="3">
    <source>
        <dbReference type="ARBA" id="ARBA00016774"/>
    </source>
</evidence>
<organism evidence="8 9">
    <name type="scientific">Ephemerocybe angulata</name>
    <dbReference type="NCBI Taxonomy" id="980116"/>
    <lineage>
        <taxon>Eukaryota</taxon>
        <taxon>Fungi</taxon>
        <taxon>Dikarya</taxon>
        <taxon>Basidiomycota</taxon>
        <taxon>Agaricomycotina</taxon>
        <taxon>Agaricomycetes</taxon>
        <taxon>Agaricomycetidae</taxon>
        <taxon>Agaricales</taxon>
        <taxon>Agaricineae</taxon>
        <taxon>Psathyrellaceae</taxon>
        <taxon>Ephemerocybe</taxon>
    </lineage>
</organism>
<keyword evidence="4 7" id="KW-0719">Serine esterase</keyword>
<dbReference type="GO" id="GO:0005829">
    <property type="term" value="C:cytosol"/>
    <property type="evidence" value="ECO:0007669"/>
    <property type="project" value="TreeGrafter"/>
</dbReference>
<dbReference type="GO" id="GO:0018738">
    <property type="term" value="F:S-formylglutathione hydrolase activity"/>
    <property type="evidence" value="ECO:0007669"/>
    <property type="project" value="UniProtKB-EC"/>
</dbReference>
<evidence type="ECO:0000313" key="8">
    <source>
        <dbReference type="EMBL" id="KAF5323308.1"/>
    </source>
</evidence>
<dbReference type="InterPro" id="IPR014186">
    <property type="entry name" value="S-formylglutathione_hydrol"/>
</dbReference>
<keyword evidence="9" id="KW-1185">Reference proteome</keyword>
<reference evidence="8 9" key="1">
    <citation type="journal article" date="2020" name="ISME J.">
        <title>Uncovering the hidden diversity of litter-decomposition mechanisms in mushroom-forming fungi.</title>
        <authorList>
            <person name="Floudas D."/>
            <person name="Bentzer J."/>
            <person name="Ahren D."/>
            <person name="Johansson T."/>
            <person name="Persson P."/>
            <person name="Tunlid A."/>
        </authorList>
    </citation>
    <scope>NUCLEOTIDE SEQUENCE [LARGE SCALE GENOMIC DNA]</scope>
    <source>
        <strain evidence="8 9">CBS 175.51</strain>
    </source>
</reference>
<dbReference type="EC" id="3.1.2.12" evidence="2 7"/>
<comment type="similarity">
    <text evidence="1 7">Belongs to the esterase D family.</text>
</comment>
<evidence type="ECO:0000256" key="6">
    <source>
        <dbReference type="PIRSR" id="PIRSR614186-1"/>
    </source>
</evidence>
<feature type="active site" description="Charge relay system" evidence="6">
    <location>
        <position position="153"/>
    </location>
</feature>
<comment type="function">
    <text evidence="7">Serine hydrolase involved in the detoxification of formaldehyde.</text>
</comment>
<dbReference type="GO" id="GO:0046294">
    <property type="term" value="P:formaldehyde catabolic process"/>
    <property type="evidence" value="ECO:0007669"/>
    <property type="project" value="InterPro"/>
</dbReference>
<gene>
    <name evidence="8" type="ORF">D9611_005744</name>
</gene>
<name>A0A8H5F4T8_9AGAR</name>
<dbReference type="OrthoDB" id="420518at2759"/>
<proteinExistence type="inferred from homology"/>
<evidence type="ECO:0000256" key="2">
    <source>
        <dbReference type="ARBA" id="ARBA00012479"/>
    </source>
</evidence>
<evidence type="ECO:0000256" key="1">
    <source>
        <dbReference type="ARBA" id="ARBA00005622"/>
    </source>
</evidence>
<dbReference type="PANTHER" id="PTHR10061:SF0">
    <property type="entry name" value="S-FORMYLGLUTATHIONE HYDROLASE"/>
    <property type="match status" value="1"/>
</dbReference>
<dbReference type="InterPro" id="IPR029058">
    <property type="entry name" value="AB_hydrolase_fold"/>
</dbReference>
<feature type="active site" description="Charge relay system" evidence="6">
    <location>
        <position position="238"/>
    </location>
</feature>
<keyword evidence="5 7" id="KW-0378">Hydrolase</keyword>
<dbReference type="NCBIfam" id="TIGR02821">
    <property type="entry name" value="fghA_ester_D"/>
    <property type="match status" value="1"/>
</dbReference>
<sequence>MTGPLEKLSTSKVFEGELIKYKFKSAVLGGLDAQFNIFVPLLKNGAKAPLLVYLAGLTCTEDNGAQKGGFFGTAASQGIAILFPDTSPRGAGVPGEDDAWDFGTGAGFYLNATKPEYSKHYNMYSHVTTELPEVLKEANLPIDLSRQSIFGHSMGGHGALVLYLSSQSKQYRSASAFSPIANPSKCPWGEKAFNGYLQGGVDEGAKAYDATELISKAKDPLHILVDYASGISSPGTGDNFYKQGQLLPENFLKAARTSGYNEVQVRVRSHEDYDHSYYFISTFAGDHIHFHANFLKA</sequence>
<evidence type="ECO:0000313" key="9">
    <source>
        <dbReference type="Proteomes" id="UP000541558"/>
    </source>
</evidence>
<protein>
    <recommendedName>
        <fullName evidence="3 7">S-formylglutathione hydrolase</fullName>
        <ecNumber evidence="2 7">3.1.2.12</ecNumber>
    </recommendedName>
</protein>
<dbReference type="PANTHER" id="PTHR10061">
    <property type="entry name" value="S-FORMYLGLUTATHIONE HYDROLASE"/>
    <property type="match status" value="1"/>
</dbReference>
<evidence type="ECO:0000256" key="5">
    <source>
        <dbReference type="ARBA" id="ARBA00022801"/>
    </source>
</evidence>
<feature type="active site" description="Charge relay system" evidence="6">
    <location>
        <position position="275"/>
    </location>
</feature>
<dbReference type="Gene3D" id="3.40.50.1820">
    <property type="entry name" value="alpha/beta hydrolase"/>
    <property type="match status" value="1"/>
</dbReference>
<dbReference type="Pfam" id="PF00756">
    <property type="entry name" value="Esterase"/>
    <property type="match status" value="1"/>
</dbReference>
<comment type="subcellular location">
    <subcellularLocation>
        <location evidence="7">Cytoplasm</location>
    </subcellularLocation>
</comment>
<dbReference type="EMBL" id="JAACJK010000166">
    <property type="protein sequence ID" value="KAF5323308.1"/>
    <property type="molecule type" value="Genomic_DNA"/>
</dbReference>
<dbReference type="AlphaFoldDB" id="A0A8H5F4T8"/>